<comment type="caution">
    <text evidence="3">The sequence shown here is derived from an EMBL/GenBank/DDBJ whole genome shotgun (WGS) entry which is preliminary data.</text>
</comment>
<dbReference type="AlphaFoldDB" id="A0A1F5N493"/>
<dbReference type="InterPro" id="IPR050570">
    <property type="entry name" value="Cell_wall_metabolism_enzyme"/>
</dbReference>
<dbReference type="Proteomes" id="UP000177057">
    <property type="component" value="Unassembled WGS sequence"/>
</dbReference>
<evidence type="ECO:0000313" key="4">
    <source>
        <dbReference type="Proteomes" id="UP000177057"/>
    </source>
</evidence>
<name>A0A1F5N493_9BACT</name>
<dbReference type="GO" id="GO:0004222">
    <property type="term" value="F:metalloendopeptidase activity"/>
    <property type="evidence" value="ECO:0007669"/>
    <property type="project" value="TreeGrafter"/>
</dbReference>
<organism evidence="3 4">
    <name type="scientific">Candidatus Daviesbacteria bacterium RIFCSPLOWO2_02_FULL_38_15</name>
    <dbReference type="NCBI Taxonomy" id="1797794"/>
    <lineage>
        <taxon>Bacteria</taxon>
        <taxon>Candidatus Daviesiibacteriota</taxon>
    </lineage>
</organism>
<feature type="domain" description="M23ase beta-sheet core" evidence="2">
    <location>
        <begin position="355"/>
        <end position="411"/>
    </location>
</feature>
<proteinExistence type="predicted"/>
<dbReference type="InterPro" id="IPR011055">
    <property type="entry name" value="Dup_hybrid_motif"/>
</dbReference>
<dbReference type="STRING" id="1797794.A3H40_04295"/>
<keyword evidence="1" id="KW-0175">Coiled coil</keyword>
<evidence type="ECO:0000259" key="2">
    <source>
        <dbReference type="Pfam" id="PF01551"/>
    </source>
</evidence>
<dbReference type="PANTHER" id="PTHR21666">
    <property type="entry name" value="PEPTIDASE-RELATED"/>
    <property type="match status" value="1"/>
</dbReference>
<dbReference type="EMBL" id="MFDV01000008">
    <property type="protein sequence ID" value="OGE72437.1"/>
    <property type="molecule type" value="Genomic_DNA"/>
</dbReference>
<protein>
    <recommendedName>
        <fullName evidence="2">M23ase beta-sheet core domain-containing protein</fullName>
    </recommendedName>
</protein>
<dbReference type="Gene3D" id="2.70.70.10">
    <property type="entry name" value="Glucose Permease (Domain IIA)"/>
    <property type="match status" value="2"/>
</dbReference>
<feature type="coiled-coil region" evidence="1">
    <location>
        <begin position="174"/>
        <end position="208"/>
    </location>
</feature>
<accession>A0A1F5N493</accession>
<dbReference type="InterPro" id="IPR016047">
    <property type="entry name" value="M23ase_b-sheet_dom"/>
</dbReference>
<dbReference type="PANTHER" id="PTHR21666:SF270">
    <property type="entry name" value="MUREIN HYDROLASE ACTIVATOR ENVC"/>
    <property type="match status" value="1"/>
</dbReference>
<gene>
    <name evidence="3" type="ORF">A3H40_04295</name>
</gene>
<dbReference type="Gene3D" id="6.10.250.3150">
    <property type="match status" value="1"/>
</dbReference>
<reference evidence="3 4" key="1">
    <citation type="journal article" date="2016" name="Nat. Commun.">
        <title>Thousands of microbial genomes shed light on interconnected biogeochemical processes in an aquifer system.</title>
        <authorList>
            <person name="Anantharaman K."/>
            <person name="Brown C.T."/>
            <person name="Hug L.A."/>
            <person name="Sharon I."/>
            <person name="Castelle C.J."/>
            <person name="Probst A.J."/>
            <person name="Thomas B.C."/>
            <person name="Singh A."/>
            <person name="Wilkins M.J."/>
            <person name="Karaoz U."/>
            <person name="Brodie E.L."/>
            <person name="Williams K.H."/>
            <person name="Hubbard S.S."/>
            <person name="Banfield J.F."/>
        </authorList>
    </citation>
    <scope>NUCLEOTIDE SEQUENCE [LARGE SCALE GENOMIC DNA]</scope>
</reference>
<dbReference type="SUPFAM" id="SSF51261">
    <property type="entry name" value="Duplicated hybrid motif"/>
    <property type="match status" value="2"/>
</dbReference>
<feature type="coiled-coil region" evidence="1">
    <location>
        <begin position="33"/>
        <end position="109"/>
    </location>
</feature>
<dbReference type="Pfam" id="PF01551">
    <property type="entry name" value="Peptidase_M23"/>
    <property type="match status" value="1"/>
</dbReference>
<sequence length="412" mass="46212">MKKLLFFILSFSFVSLLFLYTIPSANIIIAEDIDYITTQLQAKQAEIQKLEAHLQDAQNQEKTLKSQLNLIDGQTKVTTLKIEETNLKIEKLKREIENLSTRISRISTTLDTLSELLLKRIIQTYKYSNTLSTFDLMFSSKGIAELIERLKYIQVAQIYDKKKLYELQATKLAYNDQRQDKQTRQAEAEKLNKDLETYKKQLGEQKKIKDELLKVTKNDEERYQALITQLRADTESLARALAGGGVSLGEHNKGDRIAVVGSSGCSTGAHLHFEVITPAKIDNGKIVDNSNGNIIGWGMDHRVDPKPYIDSGQFTKPVAEYTGNDGCSRGSQCLNGDISTRFGQTYYVFSNSGTQHGGLDIADYFGAPIYAVEKGTVYAFQDSQSCWLSGTPGKGVAVDHHNGMVTLYWHIP</sequence>
<evidence type="ECO:0000256" key="1">
    <source>
        <dbReference type="SAM" id="Coils"/>
    </source>
</evidence>
<dbReference type="CDD" id="cd12797">
    <property type="entry name" value="M23_peptidase"/>
    <property type="match status" value="2"/>
</dbReference>
<evidence type="ECO:0000313" key="3">
    <source>
        <dbReference type="EMBL" id="OGE72437.1"/>
    </source>
</evidence>